<dbReference type="CDD" id="cd11660">
    <property type="entry name" value="SANT_TRF"/>
    <property type="match status" value="1"/>
</dbReference>
<dbReference type="SUPFAM" id="SSF46785">
    <property type="entry name" value="Winged helix' DNA-binding domain"/>
    <property type="match status" value="1"/>
</dbReference>
<dbReference type="SMART" id="SM00526">
    <property type="entry name" value="H15"/>
    <property type="match status" value="1"/>
</dbReference>
<dbReference type="Gene3D" id="1.10.10.60">
    <property type="entry name" value="Homeodomain-like"/>
    <property type="match status" value="1"/>
</dbReference>
<feature type="compositionally biased region" description="Basic and acidic residues" evidence="8">
    <location>
        <begin position="295"/>
        <end position="308"/>
    </location>
</feature>
<keyword evidence="6" id="KW-0539">Nucleus</keyword>
<dbReference type="PROSITE" id="PS51504">
    <property type="entry name" value="H15"/>
    <property type="match status" value="1"/>
</dbReference>
<dbReference type="InterPro" id="IPR001005">
    <property type="entry name" value="SANT/Myb"/>
</dbReference>
<evidence type="ECO:0000313" key="11">
    <source>
        <dbReference type="EMBL" id="KAK6152798.1"/>
    </source>
</evidence>
<dbReference type="InterPro" id="IPR009057">
    <property type="entry name" value="Homeodomain-like_sf"/>
</dbReference>
<keyword evidence="3" id="KW-0158">Chromosome</keyword>
<dbReference type="PROSITE" id="PS51294">
    <property type="entry name" value="HTH_MYB"/>
    <property type="match status" value="1"/>
</dbReference>
<evidence type="ECO:0000256" key="1">
    <source>
        <dbReference type="ARBA" id="ARBA00004286"/>
    </source>
</evidence>
<comment type="caution">
    <text evidence="11">The sequence shown here is derived from an EMBL/GenBank/DDBJ whole genome shotgun (WGS) entry which is preliminary data.</text>
</comment>
<evidence type="ECO:0000256" key="2">
    <source>
        <dbReference type="ARBA" id="ARBA00004604"/>
    </source>
</evidence>
<dbReference type="InterPro" id="IPR036388">
    <property type="entry name" value="WH-like_DNA-bd_sf"/>
</dbReference>
<dbReference type="EMBL" id="JABTTQ020000006">
    <property type="protein sequence ID" value="KAK6152798.1"/>
    <property type="molecule type" value="Genomic_DNA"/>
</dbReference>
<keyword evidence="5" id="KW-0238">DNA-binding</keyword>
<protein>
    <recommendedName>
        <fullName evidence="7">MYB transcription factor</fullName>
    </recommendedName>
</protein>
<sequence>MGAPKQKWTSEEEAALKAGIRKYGLGKWSTILKDPEFNAVLRSRSNVDLKVCMHYRICHSALVKEDQCIRANIQSFVKQKMSDKWRNLNCMVNGSGSQHRASAAHKNSQLPQKHDEDAAIHNMVVEKDSGVIDVMPLAAIDDTIQDTSSRKQLSRVDDLILEAITKLKEPRGSSRHTIAEYIEDHHSSPPDFERVLAASLKLLTEKGRLVKVKHQYRIAPQSISLEVGKNPSSLLANGAKRDFSGAQRNGMVILTKAQIDAELEKMKSMTLLSCVCRIARGSNFVIPSPDSSNRTGDELAKVSGEKFG</sequence>
<feature type="domain" description="HTH myb-type" evidence="9">
    <location>
        <begin position="1"/>
        <end position="33"/>
    </location>
</feature>
<evidence type="ECO:0000256" key="3">
    <source>
        <dbReference type="ARBA" id="ARBA00022454"/>
    </source>
</evidence>
<evidence type="ECO:0000256" key="8">
    <source>
        <dbReference type="SAM" id="MobiDB-lite"/>
    </source>
</evidence>
<name>A0ABR0WZC6_REHGL</name>
<evidence type="ECO:0000259" key="10">
    <source>
        <dbReference type="PROSITE" id="PS51504"/>
    </source>
</evidence>
<dbReference type="PANTHER" id="PTHR46267">
    <property type="entry name" value="SINGLE MYB HISTONE 4"/>
    <property type="match status" value="1"/>
</dbReference>
<dbReference type="InterPro" id="IPR036390">
    <property type="entry name" value="WH_DNA-bd_sf"/>
</dbReference>
<dbReference type="InterPro" id="IPR005818">
    <property type="entry name" value="Histone_H1/H5_H15"/>
</dbReference>
<dbReference type="Proteomes" id="UP001318860">
    <property type="component" value="Unassembled WGS sequence"/>
</dbReference>
<dbReference type="Gene3D" id="1.10.10.10">
    <property type="entry name" value="Winged helix-like DNA-binding domain superfamily/Winged helix DNA-binding domain"/>
    <property type="match status" value="1"/>
</dbReference>
<keyword evidence="12" id="KW-1185">Reference proteome</keyword>
<evidence type="ECO:0000259" key="9">
    <source>
        <dbReference type="PROSITE" id="PS51294"/>
    </source>
</evidence>
<evidence type="ECO:0000256" key="4">
    <source>
        <dbReference type="ARBA" id="ARBA00023054"/>
    </source>
</evidence>
<organism evidence="11 12">
    <name type="scientific">Rehmannia glutinosa</name>
    <name type="common">Chinese foxglove</name>
    <dbReference type="NCBI Taxonomy" id="99300"/>
    <lineage>
        <taxon>Eukaryota</taxon>
        <taxon>Viridiplantae</taxon>
        <taxon>Streptophyta</taxon>
        <taxon>Embryophyta</taxon>
        <taxon>Tracheophyta</taxon>
        <taxon>Spermatophyta</taxon>
        <taxon>Magnoliopsida</taxon>
        <taxon>eudicotyledons</taxon>
        <taxon>Gunneridae</taxon>
        <taxon>Pentapetalae</taxon>
        <taxon>asterids</taxon>
        <taxon>lamiids</taxon>
        <taxon>Lamiales</taxon>
        <taxon>Orobanchaceae</taxon>
        <taxon>Rehmannieae</taxon>
        <taxon>Rehmannia</taxon>
    </lineage>
</organism>
<proteinExistence type="predicted"/>
<dbReference type="Pfam" id="PF00538">
    <property type="entry name" value="Linker_histone"/>
    <property type="match status" value="1"/>
</dbReference>
<evidence type="ECO:0000313" key="12">
    <source>
        <dbReference type="Proteomes" id="UP001318860"/>
    </source>
</evidence>
<dbReference type="InterPro" id="IPR044597">
    <property type="entry name" value="SMH1-6"/>
</dbReference>
<dbReference type="Pfam" id="PF00249">
    <property type="entry name" value="Myb_DNA-binding"/>
    <property type="match status" value="1"/>
</dbReference>
<evidence type="ECO:0000256" key="6">
    <source>
        <dbReference type="ARBA" id="ARBA00023242"/>
    </source>
</evidence>
<feature type="region of interest" description="Disordered" evidence="8">
    <location>
        <begin position="287"/>
        <end position="308"/>
    </location>
</feature>
<evidence type="ECO:0000256" key="7">
    <source>
        <dbReference type="ARBA" id="ARBA00032813"/>
    </source>
</evidence>
<feature type="domain" description="H15" evidence="10">
    <location>
        <begin position="152"/>
        <end position="220"/>
    </location>
</feature>
<evidence type="ECO:0000256" key="5">
    <source>
        <dbReference type="ARBA" id="ARBA00023125"/>
    </source>
</evidence>
<dbReference type="SUPFAM" id="SSF46689">
    <property type="entry name" value="Homeodomain-like"/>
    <property type="match status" value="1"/>
</dbReference>
<comment type="subcellular location">
    <subcellularLocation>
        <location evidence="1">Chromosome</location>
    </subcellularLocation>
    <subcellularLocation>
        <location evidence="2">Nucleus</location>
        <location evidence="2">Nucleolus</location>
    </subcellularLocation>
</comment>
<reference evidence="11 12" key="1">
    <citation type="journal article" date="2021" name="Comput. Struct. Biotechnol. J.">
        <title>De novo genome assembly of the potent medicinal plant Rehmannia glutinosa using nanopore technology.</title>
        <authorList>
            <person name="Ma L."/>
            <person name="Dong C."/>
            <person name="Song C."/>
            <person name="Wang X."/>
            <person name="Zheng X."/>
            <person name="Niu Y."/>
            <person name="Chen S."/>
            <person name="Feng W."/>
        </authorList>
    </citation>
    <scope>NUCLEOTIDE SEQUENCE [LARGE SCALE GENOMIC DNA]</scope>
    <source>
        <strain evidence="11">DH-2019</strain>
    </source>
</reference>
<accession>A0ABR0WZC6</accession>
<dbReference type="PANTHER" id="PTHR46267:SF11">
    <property type="entry name" value="TELOMERE REPEAT-BINDING FACTOR 2"/>
    <property type="match status" value="1"/>
</dbReference>
<dbReference type="InterPro" id="IPR017930">
    <property type="entry name" value="Myb_dom"/>
</dbReference>
<keyword evidence="4" id="KW-0175">Coiled coil</keyword>
<gene>
    <name evidence="11" type="ORF">DH2020_012437</name>
</gene>